<evidence type="ECO:0000313" key="2">
    <source>
        <dbReference type="EMBL" id="GIY84333.1"/>
    </source>
</evidence>
<proteinExistence type="predicted"/>
<comment type="caution">
    <text evidence="2">The sequence shown here is derived from an EMBL/GenBank/DDBJ whole genome shotgun (WGS) entry which is preliminary data.</text>
</comment>
<dbReference type="Proteomes" id="UP001054945">
    <property type="component" value="Unassembled WGS sequence"/>
</dbReference>
<dbReference type="EMBL" id="BPLR01016504">
    <property type="protein sequence ID" value="GIY84333.1"/>
    <property type="molecule type" value="Genomic_DNA"/>
</dbReference>
<evidence type="ECO:0000313" key="3">
    <source>
        <dbReference type="Proteomes" id="UP001054945"/>
    </source>
</evidence>
<accession>A0AAV4WS18</accession>
<protein>
    <submittedName>
        <fullName evidence="2">Uncharacterized protein</fullName>
    </submittedName>
</protein>
<sequence length="134" mass="15516">MHFVDDPRTSPNRVRVSPTPSTPDPSTASASTRNNKNRLQCLSNAARSFFPQNKLPSFWKKKRQNCAFLHSKKCSIYKKEHHFEQSGRKKKNRIEGTGIKNENDYRSRLPNDFGLNLLSPGEMSQMEYRLFVVN</sequence>
<keyword evidence="3" id="KW-1185">Reference proteome</keyword>
<gene>
    <name evidence="2" type="ORF">CEXT_152401</name>
</gene>
<organism evidence="2 3">
    <name type="scientific">Caerostris extrusa</name>
    <name type="common">Bark spider</name>
    <name type="synonym">Caerostris bankana</name>
    <dbReference type="NCBI Taxonomy" id="172846"/>
    <lineage>
        <taxon>Eukaryota</taxon>
        <taxon>Metazoa</taxon>
        <taxon>Ecdysozoa</taxon>
        <taxon>Arthropoda</taxon>
        <taxon>Chelicerata</taxon>
        <taxon>Arachnida</taxon>
        <taxon>Araneae</taxon>
        <taxon>Araneomorphae</taxon>
        <taxon>Entelegynae</taxon>
        <taxon>Araneoidea</taxon>
        <taxon>Araneidae</taxon>
        <taxon>Caerostris</taxon>
    </lineage>
</organism>
<feature type="region of interest" description="Disordered" evidence="1">
    <location>
        <begin position="1"/>
        <end position="37"/>
    </location>
</feature>
<reference evidence="2 3" key="1">
    <citation type="submission" date="2021-06" db="EMBL/GenBank/DDBJ databases">
        <title>Caerostris extrusa draft genome.</title>
        <authorList>
            <person name="Kono N."/>
            <person name="Arakawa K."/>
        </authorList>
    </citation>
    <scope>NUCLEOTIDE SEQUENCE [LARGE SCALE GENOMIC DNA]</scope>
</reference>
<evidence type="ECO:0000256" key="1">
    <source>
        <dbReference type="SAM" id="MobiDB-lite"/>
    </source>
</evidence>
<name>A0AAV4WS18_CAEEX</name>
<dbReference type="AlphaFoldDB" id="A0AAV4WS18"/>